<dbReference type="AlphaFoldDB" id="A0A856MIU9"/>
<evidence type="ECO:0000313" key="12">
    <source>
        <dbReference type="Proteomes" id="UP000503129"/>
    </source>
</evidence>
<keyword evidence="5 11" id="KW-0418">Kinase</keyword>
<dbReference type="InterPro" id="IPR011009">
    <property type="entry name" value="Kinase-like_dom_sf"/>
</dbReference>
<evidence type="ECO:0000313" key="11">
    <source>
        <dbReference type="EMBL" id="QDL09571.1"/>
    </source>
</evidence>
<protein>
    <recommendedName>
        <fullName evidence="1">non-specific serine/threonine protein kinase</fullName>
        <ecNumber evidence="1">2.7.11.1</ecNumber>
    </recommendedName>
</protein>
<dbReference type="EMBL" id="CP030118">
    <property type="protein sequence ID" value="QDL09571.1"/>
    <property type="molecule type" value="Genomic_DNA"/>
</dbReference>
<dbReference type="KEGG" id="bsen:DP114_18230"/>
<dbReference type="Gene3D" id="3.30.200.20">
    <property type="entry name" value="Phosphorylase Kinase, domain 1"/>
    <property type="match status" value="1"/>
</dbReference>
<feature type="domain" description="Protein kinase" evidence="10">
    <location>
        <begin position="14"/>
        <end position="283"/>
    </location>
</feature>
<evidence type="ECO:0000256" key="4">
    <source>
        <dbReference type="ARBA" id="ARBA00022741"/>
    </source>
</evidence>
<dbReference type="Proteomes" id="UP000503129">
    <property type="component" value="Chromosome"/>
</dbReference>
<dbReference type="Gene3D" id="1.10.510.10">
    <property type="entry name" value="Transferase(Phosphotransferase) domain 1"/>
    <property type="match status" value="1"/>
</dbReference>
<dbReference type="PROSITE" id="PS50011">
    <property type="entry name" value="PROTEIN_KINASE_DOM"/>
    <property type="match status" value="1"/>
</dbReference>
<evidence type="ECO:0000256" key="3">
    <source>
        <dbReference type="ARBA" id="ARBA00022679"/>
    </source>
</evidence>
<dbReference type="InterPro" id="IPR017441">
    <property type="entry name" value="Protein_kinase_ATP_BS"/>
</dbReference>
<organism evidence="11 12">
    <name type="scientific">Brasilonema sennae CENA114</name>
    <dbReference type="NCBI Taxonomy" id="415709"/>
    <lineage>
        <taxon>Bacteria</taxon>
        <taxon>Bacillati</taxon>
        <taxon>Cyanobacteriota</taxon>
        <taxon>Cyanophyceae</taxon>
        <taxon>Nostocales</taxon>
        <taxon>Scytonemataceae</taxon>
        <taxon>Brasilonema</taxon>
        <taxon>Bromeliae group (in: Brasilonema)</taxon>
    </lineage>
</organism>
<evidence type="ECO:0000259" key="10">
    <source>
        <dbReference type="PROSITE" id="PS50011"/>
    </source>
</evidence>
<accession>A0A856MIU9</accession>
<keyword evidence="6 9" id="KW-0067">ATP-binding</keyword>
<sequence length="604" mass="68197">MTNHMIGKVLQGRYQVVQALGAGVFGETYIAVDIENLENPKYVIKQLKVISSQPSYLQTLRLRFITETETLRQLGHHKQIPQLISCFEEHERFYLVQEFVEGHALTAELPINLNLGHFWSESEVINFLQDVLSILDFVHSQGVIHCDIKPENLIRRACDNKLVLIDFGSIQSIDFEIIDEILPLDSIPVSSLGYIPPEQFIGLTQPNSDIYSLGMIAIQALTGVTPLQLKVDPQTNEILWRSASTPVSDYLAAIITQMTRYNYEERFQSARVALRALQQMPFETQYSYIVDVDFTVSEEDCEKNQPESKLNTNPKHSISLNSSPLLTGMKVGLVANSLVMGFGTYFIIHNTPTYSEKEALYKATEEYQSGDLDGAIALAKSIPSNSNVYPDAQASIEEWQKQWQNATQQYQAAEKAFQENRWSDVLRATSQLPDILYWQTKTDKLVQQAQVNIEAQTQDLLTKAYEKASLKDFSSALDYLSQIPEESSAGAIVQQKLAEYNHKKSVRAAYFLQKAYNKAAEGDFKSAVQFLQQVPKDTPVYATAQVKLVEYTQKQQIVQAKNQKIASSKAAAFTNMKKPLSSSNSARNLESFDLSHQMEEVNIR</sequence>
<name>A0A856MIU9_9CYAN</name>
<evidence type="ECO:0000256" key="8">
    <source>
        <dbReference type="ARBA" id="ARBA00048679"/>
    </source>
</evidence>
<reference evidence="11 12" key="1">
    <citation type="submission" date="2018-06" db="EMBL/GenBank/DDBJ databases">
        <title>Comparative genomics of Brasilonema spp. strains.</title>
        <authorList>
            <person name="Alvarenga D.O."/>
            <person name="Fiore M.F."/>
            <person name="Varani A.M."/>
        </authorList>
    </citation>
    <scope>NUCLEOTIDE SEQUENCE [LARGE SCALE GENOMIC DNA]</scope>
    <source>
        <strain evidence="11 12">CENA114</strain>
    </source>
</reference>
<evidence type="ECO:0000256" key="5">
    <source>
        <dbReference type="ARBA" id="ARBA00022777"/>
    </source>
</evidence>
<evidence type="ECO:0000256" key="9">
    <source>
        <dbReference type="PROSITE-ProRule" id="PRU10141"/>
    </source>
</evidence>
<keyword evidence="2 11" id="KW-0723">Serine/threonine-protein kinase</keyword>
<dbReference type="CDD" id="cd14014">
    <property type="entry name" value="STKc_PknB_like"/>
    <property type="match status" value="1"/>
</dbReference>
<feature type="binding site" evidence="9">
    <location>
        <position position="45"/>
    </location>
    <ligand>
        <name>ATP</name>
        <dbReference type="ChEBI" id="CHEBI:30616"/>
    </ligand>
</feature>
<evidence type="ECO:0000256" key="2">
    <source>
        <dbReference type="ARBA" id="ARBA00022527"/>
    </source>
</evidence>
<keyword evidence="4 9" id="KW-0547">Nucleotide-binding</keyword>
<dbReference type="PANTHER" id="PTHR24363">
    <property type="entry name" value="SERINE/THREONINE PROTEIN KINASE"/>
    <property type="match status" value="1"/>
</dbReference>
<gene>
    <name evidence="11" type="ORF">DP114_18230</name>
</gene>
<comment type="catalytic activity">
    <reaction evidence="7">
        <text>L-threonyl-[protein] + ATP = O-phospho-L-threonyl-[protein] + ADP + H(+)</text>
        <dbReference type="Rhea" id="RHEA:46608"/>
        <dbReference type="Rhea" id="RHEA-COMP:11060"/>
        <dbReference type="Rhea" id="RHEA-COMP:11605"/>
        <dbReference type="ChEBI" id="CHEBI:15378"/>
        <dbReference type="ChEBI" id="CHEBI:30013"/>
        <dbReference type="ChEBI" id="CHEBI:30616"/>
        <dbReference type="ChEBI" id="CHEBI:61977"/>
        <dbReference type="ChEBI" id="CHEBI:456216"/>
        <dbReference type="EC" id="2.7.11.1"/>
    </reaction>
</comment>
<dbReference type="InterPro" id="IPR000719">
    <property type="entry name" value="Prot_kinase_dom"/>
</dbReference>
<evidence type="ECO:0000256" key="1">
    <source>
        <dbReference type="ARBA" id="ARBA00012513"/>
    </source>
</evidence>
<dbReference type="RefSeq" id="WP_169263383.1">
    <property type="nucleotide sequence ID" value="NZ_CAWOXK010000001.1"/>
</dbReference>
<dbReference type="GO" id="GO:0004674">
    <property type="term" value="F:protein serine/threonine kinase activity"/>
    <property type="evidence" value="ECO:0007669"/>
    <property type="project" value="UniProtKB-KW"/>
</dbReference>
<dbReference type="PROSITE" id="PS00107">
    <property type="entry name" value="PROTEIN_KINASE_ATP"/>
    <property type="match status" value="1"/>
</dbReference>
<dbReference type="Pfam" id="PF00069">
    <property type="entry name" value="Pkinase"/>
    <property type="match status" value="1"/>
</dbReference>
<evidence type="ECO:0000256" key="7">
    <source>
        <dbReference type="ARBA" id="ARBA00047899"/>
    </source>
</evidence>
<dbReference type="PANTHER" id="PTHR24363:SF0">
    <property type="entry name" value="SERINE_THREONINE KINASE LIKE DOMAIN CONTAINING 1"/>
    <property type="match status" value="1"/>
</dbReference>
<comment type="catalytic activity">
    <reaction evidence="8">
        <text>L-seryl-[protein] + ATP = O-phospho-L-seryl-[protein] + ADP + H(+)</text>
        <dbReference type="Rhea" id="RHEA:17989"/>
        <dbReference type="Rhea" id="RHEA-COMP:9863"/>
        <dbReference type="Rhea" id="RHEA-COMP:11604"/>
        <dbReference type="ChEBI" id="CHEBI:15378"/>
        <dbReference type="ChEBI" id="CHEBI:29999"/>
        <dbReference type="ChEBI" id="CHEBI:30616"/>
        <dbReference type="ChEBI" id="CHEBI:83421"/>
        <dbReference type="ChEBI" id="CHEBI:456216"/>
        <dbReference type="EC" id="2.7.11.1"/>
    </reaction>
</comment>
<keyword evidence="3" id="KW-0808">Transferase</keyword>
<dbReference type="SMART" id="SM00220">
    <property type="entry name" value="S_TKc"/>
    <property type="match status" value="1"/>
</dbReference>
<proteinExistence type="predicted"/>
<dbReference type="EC" id="2.7.11.1" evidence="1"/>
<dbReference type="SUPFAM" id="SSF56112">
    <property type="entry name" value="Protein kinase-like (PK-like)"/>
    <property type="match status" value="1"/>
</dbReference>
<dbReference type="GO" id="GO:0005524">
    <property type="term" value="F:ATP binding"/>
    <property type="evidence" value="ECO:0007669"/>
    <property type="project" value="UniProtKB-UniRule"/>
</dbReference>
<keyword evidence="12" id="KW-1185">Reference proteome</keyword>
<evidence type="ECO:0000256" key="6">
    <source>
        <dbReference type="ARBA" id="ARBA00022840"/>
    </source>
</evidence>